<dbReference type="Proteomes" id="UP000092460">
    <property type="component" value="Unassembled WGS sequence"/>
</dbReference>
<name>A0A1B0BE92_9MUSC</name>
<keyword evidence="2" id="KW-1185">Reference proteome</keyword>
<accession>A0A1B0BE92</accession>
<evidence type="ECO:0000313" key="2">
    <source>
        <dbReference type="Proteomes" id="UP000092460"/>
    </source>
</evidence>
<dbReference type="EMBL" id="JXJN01012813">
    <property type="status" value="NOT_ANNOTATED_CDS"/>
    <property type="molecule type" value="Genomic_DNA"/>
</dbReference>
<protein>
    <submittedName>
        <fullName evidence="1">Uncharacterized protein</fullName>
    </submittedName>
</protein>
<sequence>MKDKPTNVLPARKNAFQTRKLTPPPACSSIAILSFSCKGIRYQQLLFTLNNCTKPIESANTGEPQSLNPCYTNCRPGVKGKPASVQQHSRYILLFLAAW</sequence>
<organism evidence="1 2">
    <name type="scientific">Glossina palpalis gambiensis</name>
    <dbReference type="NCBI Taxonomy" id="67801"/>
    <lineage>
        <taxon>Eukaryota</taxon>
        <taxon>Metazoa</taxon>
        <taxon>Ecdysozoa</taxon>
        <taxon>Arthropoda</taxon>
        <taxon>Hexapoda</taxon>
        <taxon>Insecta</taxon>
        <taxon>Pterygota</taxon>
        <taxon>Neoptera</taxon>
        <taxon>Endopterygota</taxon>
        <taxon>Diptera</taxon>
        <taxon>Brachycera</taxon>
        <taxon>Muscomorpha</taxon>
        <taxon>Hippoboscoidea</taxon>
        <taxon>Glossinidae</taxon>
        <taxon>Glossina</taxon>
    </lineage>
</organism>
<evidence type="ECO:0000313" key="1">
    <source>
        <dbReference type="EnsemblMetazoa" id="GPPI027210-PA"/>
    </source>
</evidence>
<dbReference type="EnsemblMetazoa" id="GPPI027210-RA">
    <property type="protein sequence ID" value="GPPI027210-PA"/>
    <property type="gene ID" value="GPPI027210"/>
</dbReference>
<proteinExistence type="predicted"/>
<dbReference type="VEuPathDB" id="VectorBase:GPPI027210"/>
<dbReference type="AlphaFoldDB" id="A0A1B0BE92"/>
<reference evidence="1" key="2">
    <citation type="submission" date="2020-05" db="UniProtKB">
        <authorList>
            <consortium name="EnsemblMetazoa"/>
        </authorList>
    </citation>
    <scope>IDENTIFICATION</scope>
    <source>
        <strain evidence="1">IAEA</strain>
    </source>
</reference>
<reference evidence="2" key="1">
    <citation type="submission" date="2015-01" db="EMBL/GenBank/DDBJ databases">
        <authorList>
            <person name="Aksoy S."/>
            <person name="Warren W."/>
            <person name="Wilson R.K."/>
        </authorList>
    </citation>
    <scope>NUCLEOTIDE SEQUENCE [LARGE SCALE GENOMIC DNA]</scope>
    <source>
        <strain evidence="2">IAEA</strain>
    </source>
</reference>